<keyword evidence="2" id="KW-0472">Membrane</keyword>
<feature type="signal peptide" evidence="3">
    <location>
        <begin position="1"/>
        <end position="19"/>
    </location>
</feature>
<evidence type="ECO:0000313" key="6">
    <source>
        <dbReference type="Proteomes" id="UP001274830"/>
    </source>
</evidence>
<name>A0AAE0WID7_9PEZI</name>
<feature type="compositionally biased region" description="Gly residues" evidence="1">
    <location>
        <begin position="42"/>
        <end position="51"/>
    </location>
</feature>
<feature type="transmembrane region" description="Helical" evidence="2">
    <location>
        <begin position="111"/>
        <end position="133"/>
    </location>
</feature>
<keyword evidence="2" id="KW-1133">Transmembrane helix</keyword>
<dbReference type="AlphaFoldDB" id="A0AAE0WID7"/>
<organism evidence="5 6">
    <name type="scientific">Recurvomyces mirabilis</name>
    <dbReference type="NCBI Taxonomy" id="574656"/>
    <lineage>
        <taxon>Eukaryota</taxon>
        <taxon>Fungi</taxon>
        <taxon>Dikarya</taxon>
        <taxon>Ascomycota</taxon>
        <taxon>Pezizomycotina</taxon>
        <taxon>Dothideomycetes</taxon>
        <taxon>Dothideomycetidae</taxon>
        <taxon>Mycosphaerellales</taxon>
        <taxon>Teratosphaeriaceae</taxon>
        <taxon>Recurvomyces</taxon>
    </lineage>
</organism>
<evidence type="ECO:0000256" key="2">
    <source>
        <dbReference type="SAM" id="Phobius"/>
    </source>
</evidence>
<feature type="compositionally biased region" description="Low complexity" evidence="1">
    <location>
        <begin position="52"/>
        <end position="83"/>
    </location>
</feature>
<keyword evidence="6" id="KW-1185">Reference proteome</keyword>
<comment type="caution">
    <text evidence="5">The sequence shown here is derived from an EMBL/GenBank/DDBJ whole genome shotgun (WGS) entry which is preliminary data.</text>
</comment>
<proteinExistence type="predicted"/>
<protein>
    <recommendedName>
        <fullName evidence="4">DUF7732 domain-containing protein</fullName>
    </recommendedName>
</protein>
<evidence type="ECO:0000256" key="1">
    <source>
        <dbReference type="SAM" id="MobiDB-lite"/>
    </source>
</evidence>
<feature type="domain" description="DUF7732" evidence="4">
    <location>
        <begin position="92"/>
        <end position="208"/>
    </location>
</feature>
<keyword evidence="2" id="KW-0812">Transmembrane</keyword>
<dbReference type="Pfam" id="PF24866">
    <property type="entry name" value="DUF7732"/>
    <property type="match status" value="1"/>
</dbReference>
<feature type="chain" id="PRO_5042015916" description="DUF7732 domain-containing protein" evidence="3">
    <location>
        <begin position="20"/>
        <end position="243"/>
    </location>
</feature>
<reference evidence="5" key="1">
    <citation type="submission" date="2023-07" db="EMBL/GenBank/DDBJ databases">
        <title>Black Yeasts Isolated from many extreme environments.</title>
        <authorList>
            <person name="Coleine C."/>
            <person name="Stajich J.E."/>
            <person name="Selbmann L."/>
        </authorList>
    </citation>
    <scope>NUCLEOTIDE SEQUENCE</scope>
    <source>
        <strain evidence="5">CCFEE 5485</strain>
    </source>
</reference>
<gene>
    <name evidence="5" type="ORF">LTR78_009965</name>
</gene>
<feature type="region of interest" description="Disordered" evidence="1">
    <location>
        <begin position="40"/>
        <end position="85"/>
    </location>
</feature>
<evidence type="ECO:0000313" key="5">
    <source>
        <dbReference type="EMBL" id="KAK3670118.1"/>
    </source>
</evidence>
<evidence type="ECO:0000256" key="3">
    <source>
        <dbReference type="SAM" id="SignalP"/>
    </source>
</evidence>
<evidence type="ECO:0000259" key="4">
    <source>
        <dbReference type="Pfam" id="PF24866"/>
    </source>
</evidence>
<sequence>MRTPQILFYLLGFITVIHALAVPTSLESLSEASKELFKRKGGGGGAKGGSGSTSSSGSSGSSGSTSSGSGSRGSSSSTSSGSRAPTYGGGQYYGGGARTPYGAGTRSPGGIAPYFLAGSALAFFPGIWLYGAYAYPYAHPYTYHNNTNNQNETHPVQCLCGQYQQCGCDDNNSTDFLDGVANNNSIARVANVNGTDTLVVNGTLDNATADATASAAGSYRQGLAEMSGFWLVITGVVYTIWLM</sequence>
<keyword evidence="3" id="KW-0732">Signal</keyword>
<accession>A0AAE0WID7</accession>
<dbReference type="PANTHER" id="PTHR42091:SF1">
    <property type="entry name" value="CONSERVED GLYCINE-RICH PROTEIN (AFU_ORTHOLOGUE AFUA_7G02440)"/>
    <property type="match status" value="1"/>
</dbReference>
<dbReference type="PANTHER" id="PTHR42091">
    <property type="entry name" value="CONSERVED GLYCINE-RICH PROTEIN (AFU_ORTHOLOGUE AFUA_7G02440)"/>
    <property type="match status" value="1"/>
</dbReference>
<feature type="transmembrane region" description="Helical" evidence="2">
    <location>
        <begin position="223"/>
        <end position="241"/>
    </location>
</feature>
<dbReference type="InterPro" id="IPR056634">
    <property type="entry name" value="DUF7732"/>
</dbReference>
<dbReference type="EMBL" id="JAUTXT010000062">
    <property type="protein sequence ID" value="KAK3670118.1"/>
    <property type="molecule type" value="Genomic_DNA"/>
</dbReference>
<dbReference type="Proteomes" id="UP001274830">
    <property type="component" value="Unassembled WGS sequence"/>
</dbReference>